<evidence type="ECO:0000256" key="22">
    <source>
        <dbReference type="PIRSR" id="PIRSR634016-4"/>
    </source>
</evidence>
<feature type="binding site" evidence="21">
    <location>
        <position position="426"/>
    </location>
    <ligand>
        <name>Zn(2+)</name>
        <dbReference type="ChEBI" id="CHEBI:29105"/>
        <note>catalytic</note>
    </ligand>
</feature>
<keyword evidence="5" id="KW-1003">Cell membrane</keyword>
<evidence type="ECO:0000256" key="6">
    <source>
        <dbReference type="ARBA" id="ARBA00022622"/>
    </source>
</evidence>
<dbReference type="GO" id="GO:0005615">
    <property type="term" value="C:extracellular space"/>
    <property type="evidence" value="ECO:0007669"/>
    <property type="project" value="TreeGrafter"/>
</dbReference>
<dbReference type="Gene3D" id="2.60.40.1730">
    <property type="entry name" value="tricorn interacting facor f3 domain"/>
    <property type="match status" value="1"/>
</dbReference>
<dbReference type="FunFam" id="1.10.390.10:FF:000016">
    <property type="entry name" value="Glutamyl aminopeptidase"/>
    <property type="match status" value="1"/>
</dbReference>
<dbReference type="InterPro" id="IPR034016">
    <property type="entry name" value="M1_APN-typ"/>
</dbReference>
<evidence type="ECO:0000256" key="5">
    <source>
        <dbReference type="ARBA" id="ARBA00022475"/>
    </source>
</evidence>
<dbReference type="Proteomes" id="UP001159042">
    <property type="component" value="Unassembled WGS sequence"/>
</dbReference>
<comment type="subcellular location">
    <subcellularLocation>
        <location evidence="3">Cell membrane</location>
        <topology evidence="3">Lipid-anchor</topology>
        <topology evidence="3">GPI-anchor</topology>
    </subcellularLocation>
    <subcellularLocation>
        <location evidence="2">Membrane</location>
        <topology evidence="2">Single-pass type II membrane protein</topology>
    </subcellularLocation>
</comment>
<organism evidence="27 28">
    <name type="scientific">Exocentrus adspersus</name>
    <dbReference type="NCBI Taxonomy" id="1586481"/>
    <lineage>
        <taxon>Eukaryota</taxon>
        <taxon>Metazoa</taxon>
        <taxon>Ecdysozoa</taxon>
        <taxon>Arthropoda</taxon>
        <taxon>Hexapoda</taxon>
        <taxon>Insecta</taxon>
        <taxon>Pterygota</taxon>
        <taxon>Neoptera</taxon>
        <taxon>Endopterygota</taxon>
        <taxon>Coleoptera</taxon>
        <taxon>Polyphaga</taxon>
        <taxon>Cucujiformia</taxon>
        <taxon>Chrysomeloidea</taxon>
        <taxon>Cerambycidae</taxon>
        <taxon>Lamiinae</taxon>
        <taxon>Acanthocinini</taxon>
        <taxon>Exocentrus</taxon>
    </lineage>
</organism>
<dbReference type="InterPro" id="IPR050344">
    <property type="entry name" value="Peptidase_M1_aminopeptidases"/>
</dbReference>
<gene>
    <name evidence="27" type="ORF">NQ315_003128</name>
</gene>
<dbReference type="Pfam" id="PF17900">
    <property type="entry name" value="Peptidase_M1_N"/>
    <property type="match status" value="1"/>
</dbReference>
<dbReference type="InterPro" id="IPR014782">
    <property type="entry name" value="Peptidase_M1_dom"/>
</dbReference>
<protein>
    <recommendedName>
        <fullName evidence="23">Aminopeptidase</fullName>
        <ecNumber evidence="23">3.4.11.-</ecNumber>
    </recommendedName>
</protein>
<evidence type="ECO:0000256" key="3">
    <source>
        <dbReference type="ARBA" id="ARBA00004609"/>
    </source>
</evidence>
<evidence type="ECO:0000256" key="7">
    <source>
        <dbReference type="ARBA" id="ARBA00022670"/>
    </source>
</evidence>
<evidence type="ECO:0000256" key="21">
    <source>
        <dbReference type="PIRSR" id="PIRSR634016-3"/>
    </source>
</evidence>
<feature type="active site" description="Proton acceptor" evidence="20">
    <location>
        <position position="404"/>
    </location>
</feature>
<feature type="binding site" evidence="21">
    <location>
        <position position="407"/>
    </location>
    <ligand>
        <name>Zn(2+)</name>
        <dbReference type="ChEBI" id="CHEBI:29105"/>
        <note>catalytic</note>
    </ligand>
</feature>
<dbReference type="PANTHER" id="PTHR11533">
    <property type="entry name" value="PROTEASE M1 ZINC METALLOPROTEASE"/>
    <property type="match status" value="1"/>
</dbReference>
<evidence type="ECO:0000256" key="14">
    <source>
        <dbReference type="ARBA" id="ARBA00022989"/>
    </source>
</evidence>
<keyword evidence="9 21" id="KW-0479">Metal-binding</keyword>
<evidence type="ECO:0000256" key="19">
    <source>
        <dbReference type="ARBA" id="ARBA00023288"/>
    </source>
</evidence>
<dbReference type="InterPro" id="IPR042097">
    <property type="entry name" value="Aminopeptidase_N-like_N_sf"/>
</dbReference>
<evidence type="ECO:0000259" key="24">
    <source>
        <dbReference type="Pfam" id="PF01433"/>
    </source>
</evidence>
<dbReference type="SUPFAM" id="SSF63737">
    <property type="entry name" value="Leukotriene A4 hydrolase N-terminal domain"/>
    <property type="match status" value="1"/>
</dbReference>
<keyword evidence="10" id="KW-0732">Signal</keyword>
<feature type="site" description="Transition state stabilizer" evidence="22">
    <location>
        <position position="489"/>
    </location>
</feature>
<dbReference type="Pfam" id="PF11838">
    <property type="entry name" value="ERAP1_C"/>
    <property type="match status" value="1"/>
</dbReference>
<comment type="similarity">
    <text evidence="4 23">Belongs to the peptidase M1 family.</text>
</comment>
<evidence type="ECO:0000256" key="16">
    <source>
        <dbReference type="ARBA" id="ARBA00023136"/>
    </source>
</evidence>
<dbReference type="Pfam" id="PF01433">
    <property type="entry name" value="Peptidase_M1"/>
    <property type="match status" value="1"/>
</dbReference>
<dbReference type="Gene3D" id="1.25.50.20">
    <property type="match status" value="1"/>
</dbReference>
<comment type="cofactor">
    <cofactor evidence="21 23">
        <name>Zn(2+)</name>
        <dbReference type="ChEBI" id="CHEBI:29105"/>
    </cofactor>
    <text evidence="21 23">Binds 1 zinc ion per subunit.</text>
</comment>
<dbReference type="AlphaFoldDB" id="A0AAV8W5B1"/>
<dbReference type="InterPro" id="IPR024571">
    <property type="entry name" value="ERAP1-like_C_dom"/>
</dbReference>
<dbReference type="GO" id="GO:0016285">
    <property type="term" value="F:alanyl aminopeptidase activity"/>
    <property type="evidence" value="ECO:0007669"/>
    <property type="project" value="UniProtKB-EC"/>
</dbReference>
<dbReference type="InterPro" id="IPR027268">
    <property type="entry name" value="Peptidase_M4/M1_CTD_sf"/>
</dbReference>
<keyword evidence="11 23" id="KW-0378">Hydrolase</keyword>
<proteinExistence type="inferred from homology"/>
<evidence type="ECO:0000259" key="26">
    <source>
        <dbReference type="Pfam" id="PF17900"/>
    </source>
</evidence>
<dbReference type="FunFam" id="2.60.40.1730:FF:000012">
    <property type="entry name" value="Aminopeptidase N"/>
    <property type="match status" value="1"/>
</dbReference>
<dbReference type="GO" id="GO:0005886">
    <property type="term" value="C:plasma membrane"/>
    <property type="evidence" value="ECO:0007669"/>
    <property type="project" value="UniProtKB-SubCell"/>
</dbReference>
<feature type="domain" description="Peptidase M1 membrane alanine aminopeptidase" evidence="24">
    <location>
        <begin position="331"/>
        <end position="556"/>
    </location>
</feature>
<dbReference type="FunFam" id="2.60.40.1910:FF:000008">
    <property type="entry name" value="Aminopeptidase"/>
    <property type="match status" value="1"/>
</dbReference>
<comment type="caution">
    <text evidence="27">The sequence shown here is derived from an EMBL/GenBank/DDBJ whole genome shotgun (WGS) entry which is preliminary data.</text>
</comment>
<dbReference type="GO" id="GO:0008270">
    <property type="term" value="F:zinc ion binding"/>
    <property type="evidence" value="ECO:0007669"/>
    <property type="project" value="UniProtKB-UniRule"/>
</dbReference>
<dbReference type="GO" id="GO:0070006">
    <property type="term" value="F:metalloaminopeptidase activity"/>
    <property type="evidence" value="ECO:0007669"/>
    <property type="project" value="TreeGrafter"/>
</dbReference>
<keyword evidence="19" id="KW-0449">Lipoprotein</keyword>
<comment type="catalytic activity">
    <reaction evidence="1">
        <text>Release of an N-terminal amino acid, Xaa-|-Yaa- from a peptide, amide or arylamide. Xaa is preferably Ala, but may be most amino acids including Pro (slow action). When a terminal hydrophobic residue is followed by a prolyl residue, the two may be released as an intact Xaa-Pro dipeptide.</text>
        <dbReference type="EC" id="3.4.11.2"/>
    </reaction>
</comment>
<feature type="domain" description="ERAP1-like C-terminal" evidence="25">
    <location>
        <begin position="632"/>
        <end position="956"/>
    </location>
</feature>
<dbReference type="Gene3D" id="2.60.40.1910">
    <property type="match status" value="1"/>
</dbReference>
<keyword evidence="12 21" id="KW-0862">Zinc</keyword>
<evidence type="ECO:0000256" key="4">
    <source>
        <dbReference type="ARBA" id="ARBA00010136"/>
    </source>
</evidence>
<evidence type="ECO:0000313" key="27">
    <source>
        <dbReference type="EMBL" id="KAJ8921510.1"/>
    </source>
</evidence>
<reference evidence="27 28" key="1">
    <citation type="journal article" date="2023" name="Insect Mol. Biol.">
        <title>Genome sequencing provides insights into the evolution of gene families encoding plant cell wall-degrading enzymes in longhorned beetles.</title>
        <authorList>
            <person name="Shin N.R."/>
            <person name="Okamura Y."/>
            <person name="Kirsch R."/>
            <person name="Pauchet Y."/>
        </authorList>
    </citation>
    <scope>NUCLEOTIDE SEQUENCE [LARGE SCALE GENOMIC DNA]</scope>
    <source>
        <strain evidence="27">EAD_L_NR</strain>
    </source>
</reference>
<keyword evidence="14 23" id="KW-1133">Transmembrane helix</keyword>
<evidence type="ECO:0000256" key="17">
    <source>
        <dbReference type="ARBA" id="ARBA00023157"/>
    </source>
</evidence>
<keyword evidence="6" id="KW-0336">GPI-anchor</keyword>
<dbReference type="GO" id="GO:0043171">
    <property type="term" value="P:peptide catabolic process"/>
    <property type="evidence" value="ECO:0007669"/>
    <property type="project" value="TreeGrafter"/>
</dbReference>
<dbReference type="PANTHER" id="PTHR11533:SF294">
    <property type="entry name" value="THYROTROPIN-RELEASING HORMONE-DEGRADING ECTOENZYME"/>
    <property type="match status" value="1"/>
</dbReference>
<evidence type="ECO:0000256" key="13">
    <source>
        <dbReference type="ARBA" id="ARBA00022968"/>
    </source>
</evidence>
<dbReference type="InterPro" id="IPR045357">
    <property type="entry name" value="Aminopeptidase_N-like_N"/>
</dbReference>
<dbReference type="InterPro" id="IPR001930">
    <property type="entry name" value="Peptidase_M1"/>
</dbReference>
<evidence type="ECO:0000256" key="2">
    <source>
        <dbReference type="ARBA" id="ARBA00004606"/>
    </source>
</evidence>
<dbReference type="EC" id="3.4.11.-" evidence="23"/>
<keyword evidence="18" id="KW-0325">Glycoprotein</keyword>
<evidence type="ECO:0000256" key="9">
    <source>
        <dbReference type="ARBA" id="ARBA00022723"/>
    </source>
</evidence>
<evidence type="ECO:0000256" key="1">
    <source>
        <dbReference type="ARBA" id="ARBA00000098"/>
    </source>
</evidence>
<feature type="domain" description="Aminopeptidase N-like N-terminal" evidence="26">
    <location>
        <begin position="112"/>
        <end position="301"/>
    </location>
</feature>
<keyword evidence="16 23" id="KW-0472">Membrane</keyword>
<evidence type="ECO:0000259" key="25">
    <source>
        <dbReference type="Pfam" id="PF11838"/>
    </source>
</evidence>
<evidence type="ECO:0000256" key="8">
    <source>
        <dbReference type="ARBA" id="ARBA00022692"/>
    </source>
</evidence>
<evidence type="ECO:0000313" key="28">
    <source>
        <dbReference type="Proteomes" id="UP001159042"/>
    </source>
</evidence>
<keyword evidence="8 23" id="KW-0812">Transmembrane</keyword>
<feature type="binding site" evidence="21">
    <location>
        <position position="403"/>
    </location>
    <ligand>
        <name>Zn(2+)</name>
        <dbReference type="ChEBI" id="CHEBI:29105"/>
        <note>catalytic</note>
    </ligand>
</feature>
<dbReference type="GO" id="GO:0042277">
    <property type="term" value="F:peptide binding"/>
    <property type="evidence" value="ECO:0007669"/>
    <property type="project" value="TreeGrafter"/>
</dbReference>
<keyword evidence="15 23" id="KW-0482">Metalloprotease</keyword>
<evidence type="ECO:0000256" key="18">
    <source>
        <dbReference type="ARBA" id="ARBA00023180"/>
    </source>
</evidence>
<evidence type="ECO:0000256" key="12">
    <source>
        <dbReference type="ARBA" id="ARBA00022833"/>
    </source>
</evidence>
<dbReference type="GO" id="GO:0098552">
    <property type="term" value="C:side of membrane"/>
    <property type="evidence" value="ECO:0007669"/>
    <property type="project" value="UniProtKB-KW"/>
</dbReference>
<evidence type="ECO:0000256" key="11">
    <source>
        <dbReference type="ARBA" id="ARBA00022801"/>
    </source>
</evidence>
<sequence length="979" mass="112293">MVRENLVVMEVVTTKFGKKKHFQISKPLGVFLLFLFLGCLIATGLLAHNLTSCPGGVAQTEKLSGALTENGASQTTQNVLVDEIPTTTTNSPTTTEAEAKADTNVRLPRSVVPHSYKLRLIPFLQEGNFTFHGEVRILVNVTIPTNNITLHADDLFIHSVSVTDVGGNTVSIRDVRGVKQKQFLVIDLDEEVAAGNQYYVYITFKGVLNDLLQGFYRSSYQENNQTRWMAATQFQSTDARRCFPCFDEPGLKARFQISLARPKDMTSISNMRKINSIPAPPNLPDYEWDNYEESLPMSTYLIAFVVSDFQCITNGKISIWARRSALNQAHYGLEIAPTILEYYEKFFGIEYPLPKLDMVAIPDFSGGAMENWGLITYREPVLLYEKGVSSRSSLQRIAHVVAHELAHQWFGNLVTPTWWTDLWLNEGFATYVEFLGAYAVEPKWKDPDLFLVNELHGAFGLDALSTSHPISIKVNNPDEINDIFDRISYSKGASIIRMMQHFLSAEVFHKGLNNYLNNSKYSNAEQDDLWQAFTVVSHQSKVLDPDVSVKEIMDTWTLQTGYPVVTAVSIPEGDSLTLTQERFFLDKEKKADDSSWWIPLTYTDSRHNFRTTWMRKEPEITLSNVVLGEGDWFLLNVNQTGYYRVNYDTRNWHRIINQLRKDFEVFDLKNRAQFLDDALNLAFSGYISYDIALNVTLYLTKEREFVPWNTGLDNLDYLYDMFVRTAHFDKYKAYVLHLIQDFYEELGFKEWAEDEPLTVLSRMDIVGKACLLGLRDCIIKAVQLFQNWKNTANPDRDNDISPDLREIVYCTAISDGGQEEWDFAWQRYLTTNVANEKEILLTALGCSKETWILSRYLEWAVTEHAGIRKHDSARVFASVSENPVGQDLAYRFLKTNWNRIRTYLGPSSMSLVSIVRTSTAHFNTEEEVNDFKSFFSRKYDEFGVALRTAQQSIEQGQANVKWMKTYFTTIVNWLENVRR</sequence>
<dbReference type="EMBL" id="JANEYG010000010">
    <property type="protein sequence ID" value="KAJ8921510.1"/>
    <property type="molecule type" value="Genomic_DNA"/>
</dbReference>
<accession>A0AAV8W5B1</accession>
<name>A0AAV8W5B1_9CUCU</name>
<dbReference type="PRINTS" id="PR00756">
    <property type="entry name" value="ALADIPTASE"/>
</dbReference>
<dbReference type="SUPFAM" id="SSF55486">
    <property type="entry name" value="Metalloproteases ('zincins'), catalytic domain"/>
    <property type="match status" value="1"/>
</dbReference>
<dbReference type="GO" id="GO:0005737">
    <property type="term" value="C:cytoplasm"/>
    <property type="evidence" value="ECO:0007669"/>
    <property type="project" value="TreeGrafter"/>
</dbReference>
<keyword evidence="13" id="KW-0735">Signal-anchor</keyword>
<feature type="transmembrane region" description="Helical" evidence="23">
    <location>
        <begin position="28"/>
        <end position="47"/>
    </location>
</feature>
<dbReference type="GO" id="GO:0006508">
    <property type="term" value="P:proteolysis"/>
    <property type="evidence" value="ECO:0007669"/>
    <property type="project" value="UniProtKB-KW"/>
</dbReference>
<evidence type="ECO:0000256" key="23">
    <source>
        <dbReference type="RuleBase" id="RU364040"/>
    </source>
</evidence>
<evidence type="ECO:0000256" key="15">
    <source>
        <dbReference type="ARBA" id="ARBA00023049"/>
    </source>
</evidence>
<keyword evidence="28" id="KW-1185">Reference proteome</keyword>
<evidence type="ECO:0000256" key="10">
    <source>
        <dbReference type="ARBA" id="ARBA00022729"/>
    </source>
</evidence>
<evidence type="ECO:0000256" key="20">
    <source>
        <dbReference type="PIRSR" id="PIRSR634016-1"/>
    </source>
</evidence>
<keyword evidence="17" id="KW-1015">Disulfide bond</keyword>
<dbReference type="FunFam" id="1.25.50.20:FF:000001">
    <property type="entry name" value="Aminopeptidase"/>
    <property type="match status" value="1"/>
</dbReference>
<dbReference type="Gene3D" id="1.10.390.10">
    <property type="entry name" value="Neutral Protease Domain 2"/>
    <property type="match status" value="1"/>
</dbReference>
<keyword evidence="7 23" id="KW-0645">Protease</keyword>
<dbReference type="CDD" id="cd09601">
    <property type="entry name" value="M1_APN-Q_like"/>
    <property type="match status" value="1"/>
</dbReference>
<keyword evidence="23" id="KW-0031">Aminopeptidase</keyword>